<proteinExistence type="predicted"/>
<dbReference type="EMBL" id="PP845497">
    <property type="protein sequence ID" value="XDG24653.1"/>
    <property type="molecule type" value="Genomic_RNA"/>
</dbReference>
<sequence>MCNCIYHISKLFGSCCNELYSSRVLCINDSNTNIKCFAFSLVLYINANPIAISILPRKILINDEPLLVEYGRVCGRNFYITPSLQVFDE</sequence>
<protein>
    <submittedName>
        <fullName evidence="1">NS6 protein</fullName>
    </submittedName>
</protein>
<name>A0AB39AG35_9NIDO</name>
<reference evidence="1" key="1">
    <citation type="submission" date="2024-05" db="EMBL/GenBank/DDBJ databases">
        <title>Avian Migration-Mediated Cross-Species Transmission and Recombination Shaping the Diversity of Gammacoronaviruses and Deltacoronaviruses.</title>
        <authorList>
            <person name="Han Y."/>
            <person name="Xu P."/>
            <person name="Xu Y."/>
            <person name="Wang Y."/>
            <person name="Hu J."/>
            <person name="Ma M."/>
            <person name="Li Z."/>
            <person name="Bo S."/>
            <person name="Zhao C."/>
            <person name="Ji L."/>
            <person name="Yuan Y."/>
            <person name="Zhao W."/>
            <person name="Wang J."/>
            <person name="Jin Q."/>
            <person name="Wu Z."/>
            <person name="He G."/>
        </authorList>
    </citation>
    <scope>NUCLEOTIDE SEQUENCE</scope>
    <source>
        <strain evidence="1">AvCs-DeltaCoV/SH22-SH221</strain>
    </source>
</reference>
<organism evidence="1">
    <name type="scientific">Bird deltacoronavirus CalidrisCN24</name>
    <dbReference type="NCBI Taxonomy" id="3237949"/>
    <lineage>
        <taxon>Viruses</taxon>
        <taxon>Riboviria</taxon>
        <taxon>Orthornavirae</taxon>
        <taxon>Pisuviricota</taxon>
        <taxon>Pisoniviricetes</taxon>
        <taxon>Nidovirales</taxon>
        <taxon>Cornidovirineae</taxon>
        <taxon>Coronaviridae</taxon>
        <taxon>Orthocoronavirinae</taxon>
        <taxon>Deltacoronavirus</taxon>
    </lineage>
</organism>
<accession>A0AB39AG35</accession>
<evidence type="ECO:0000313" key="1">
    <source>
        <dbReference type="EMBL" id="XDG24653.1"/>
    </source>
</evidence>